<accession>A0A832M378</accession>
<evidence type="ECO:0000256" key="1">
    <source>
        <dbReference type="SAM" id="MobiDB-lite"/>
    </source>
</evidence>
<evidence type="ECO:0000313" key="2">
    <source>
        <dbReference type="EMBL" id="HGW94833.1"/>
    </source>
</evidence>
<proteinExistence type="predicted"/>
<feature type="region of interest" description="Disordered" evidence="1">
    <location>
        <begin position="248"/>
        <end position="285"/>
    </location>
</feature>
<feature type="compositionally biased region" description="Low complexity" evidence="1">
    <location>
        <begin position="262"/>
        <end position="276"/>
    </location>
</feature>
<dbReference type="EMBL" id="DSRD01000697">
    <property type="protein sequence ID" value="HGW94833.1"/>
    <property type="molecule type" value="Genomic_DNA"/>
</dbReference>
<feature type="compositionally biased region" description="Polar residues" evidence="1">
    <location>
        <begin position="356"/>
        <end position="367"/>
    </location>
</feature>
<feature type="region of interest" description="Disordered" evidence="1">
    <location>
        <begin position="308"/>
        <end position="367"/>
    </location>
</feature>
<dbReference type="Pfam" id="PF14233">
    <property type="entry name" value="DUF4335"/>
    <property type="match status" value="1"/>
</dbReference>
<comment type="caution">
    <text evidence="2">The sequence shown here is derived from an EMBL/GenBank/DDBJ whole genome shotgun (WGS) entry which is preliminary data.</text>
</comment>
<protein>
    <submittedName>
        <fullName evidence="2">DUF4335 domain-containing protein</fullName>
    </submittedName>
</protein>
<name>A0A832M378_9CYAN</name>
<organism evidence="2">
    <name type="scientific">Oscillatoriales cyanobacterium SpSt-402</name>
    <dbReference type="NCBI Taxonomy" id="2282168"/>
    <lineage>
        <taxon>Bacteria</taxon>
        <taxon>Bacillati</taxon>
        <taxon>Cyanobacteriota</taxon>
        <taxon>Cyanophyceae</taxon>
        <taxon>Oscillatoriophycideae</taxon>
        <taxon>Oscillatoriales</taxon>
    </lineage>
</organism>
<sequence length="462" mass="49079">MSRSHSVLRRYTPPTCTLEVIAKDSALSRWAAQPVVKDLRFQLSLDDPKLDRDEWIVIKGDRIQLAALCEAVSTYVQHVLERSHEHLNFSHIEPDASVATLATTTEPHQVHAQTSSNSARIALQPKGLLNHELIWGSLATPESGTVTSLSTLQLFDLANALDEYSTDLLELPDLGRKSWATSLPNWAQIAAVVLIAVGLSTSAIRLLEGSGGNVASVAPTSSQGASSSDQKIATQIPPAVVEKATPPVISNQKLPPPPPVSVSPSPQSGTPTVVTPKMTQPGPTAGTISPGAIATYPVPVVPGNPTVITGKSATPPKTDRSAKAPAATTPYSSATADAANEASRQATTARRGITPESATAPNTAGSTAFDTIPQVAEVRSYFQQRWKPPEELSQILEYSLQIGEDGTIQAITPLRQASGDYIDRTSMPLIGDAFVSPLKGRQSAKIRLVLEPDGQVRTFLEQ</sequence>
<gene>
    <name evidence="2" type="ORF">ENR47_11200</name>
</gene>
<dbReference type="InterPro" id="IPR025569">
    <property type="entry name" value="DUF4335"/>
</dbReference>
<reference evidence="2" key="1">
    <citation type="journal article" date="2020" name="mSystems">
        <title>Genome- and Community-Level Interaction Insights into Carbon Utilization and Element Cycling Functions of Hydrothermarchaeota in Hydrothermal Sediment.</title>
        <authorList>
            <person name="Zhou Z."/>
            <person name="Liu Y."/>
            <person name="Xu W."/>
            <person name="Pan J."/>
            <person name="Luo Z.H."/>
            <person name="Li M."/>
        </authorList>
    </citation>
    <scope>NUCLEOTIDE SEQUENCE [LARGE SCALE GENOMIC DNA]</scope>
    <source>
        <strain evidence="2">SpSt-402</strain>
    </source>
</reference>
<dbReference type="AlphaFoldDB" id="A0A832M378"/>
<feature type="compositionally biased region" description="Low complexity" evidence="1">
    <location>
        <begin position="323"/>
        <end position="339"/>
    </location>
</feature>